<keyword evidence="5" id="KW-0694">RNA-binding</keyword>
<dbReference type="GO" id="GO:0003723">
    <property type="term" value="F:RNA binding"/>
    <property type="evidence" value="ECO:0007669"/>
    <property type="project" value="UniProtKB-UniRule"/>
</dbReference>
<feature type="domain" description="C3H1-type" evidence="9">
    <location>
        <begin position="194"/>
        <end position="221"/>
    </location>
</feature>
<evidence type="ECO:0000259" key="9">
    <source>
        <dbReference type="PROSITE" id="PS50103"/>
    </source>
</evidence>
<evidence type="ECO:0000313" key="11">
    <source>
        <dbReference type="Proteomes" id="UP001204833"/>
    </source>
</evidence>
<feature type="region of interest" description="Disordered" evidence="7">
    <location>
        <begin position="1"/>
        <end position="59"/>
    </location>
</feature>
<dbReference type="InterPro" id="IPR000571">
    <property type="entry name" value="Znf_CCCH"/>
</dbReference>
<dbReference type="GO" id="GO:0089701">
    <property type="term" value="C:U2AF complex"/>
    <property type="evidence" value="ECO:0007669"/>
    <property type="project" value="InterPro"/>
</dbReference>
<evidence type="ECO:0000256" key="3">
    <source>
        <dbReference type="ARBA" id="ARBA00022771"/>
    </source>
</evidence>
<dbReference type="InterPro" id="IPR035979">
    <property type="entry name" value="RBD_domain_sf"/>
</dbReference>
<feature type="compositionally biased region" description="Polar residues" evidence="7">
    <location>
        <begin position="32"/>
        <end position="44"/>
    </location>
</feature>
<sequence>MSYAQRRYDRGGRDNYYNNYNNNNNYGNYGNSFNGQGNRSNFNRRNGHDQSRGYSNNNNNDNDSIITCEFYNKIGACRHGEKCSKKHIKPTSSKTLLLANLYQNPKHNKNETEEFTEKQIQEQFDLFFQDIFIHISKMSQVHDLVVCENENNHLNGNVYVQFASVQDASSVNTSLNQEWFNGRPVHCDLSPVSEFSDACCRAYDMQSCERGEMCNYMHIRYPSPELRSLLFRAQDKMYSSVQLERLKKQLDEVKILGDANLGTSGAGDDEDNDDDEDGDDYGEGSMNKPNASQLLSSLH</sequence>
<feature type="compositionally biased region" description="Basic and acidic residues" evidence="7">
    <location>
        <begin position="1"/>
        <end position="13"/>
    </location>
</feature>
<comment type="caution">
    <text evidence="10">The sequence shown here is derived from an EMBL/GenBank/DDBJ whole genome shotgun (WGS) entry which is preliminary data.</text>
</comment>
<keyword evidence="4 6" id="KW-0862">Zinc</keyword>
<evidence type="ECO:0000256" key="7">
    <source>
        <dbReference type="SAM" id="MobiDB-lite"/>
    </source>
</evidence>
<gene>
    <name evidence="10" type="ORF">KGF57_003838</name>
</gene>
<dbReference type="Gene3D" id="3.30.70.330">
    <property type="match status" value="1"/>
</dbReference>
<dbReference type="InterPro" id="IPR000504">
    <property type="entry name" value="RRM_dom"/>
</dbReference>
<evidence type="ECO:0000256" key="5">
    <source>
        <dbReference type="PROSITE-ProRule" id="PRU00176"/>
    </source>
</evidence>
<organism evidence="10 11">
    <name type="scientific">Candida theae</name>
    <dbReference type="NCBI Taxonomy" id="1198502"/>
    <lineage>
        <taxon>Eukaryota</taxon>
        <taxon>Fungi</taxon>
        <taxon>Dikarya</taxon>
        <taxon>Ascomycota</taxon>
        <taxon>Saccharomycotina</taxon>
        <taxon>Pichiomycetes</taxon>
        <taxon>Debaryomycetaceae</taxon>
        <taxon>Candida/Lodderomyces clade</taxon>
        <taxon>Candida</taxon>
    </lineage>
</organism>
<name>A0AAD5BCG1_9ASCO</name>
<dbReference type="GeneID" id="76151896"/>
<keyword evidence="2" id="KW-0677">Repeat</keyword>
<dbReference type="InterPro" id="IPR012677">
    <property type="entry name" value="Nucleotide-bd_a/b_plait_sf"/>
</dbReference>
<feature type="domain" description="RRM" evidence="8">
    <location>
        <begin position="94"/>
        <end position="192"/>
    </location>
</feature>
<evidence type="ECO:0000259" key="8">
    <source>
        <dbReference type="PROSITE" id="PS50102"/>
    </source>
</evidence>
<dbReference type="PROSITE" id="PS50102">
    <property type="entry name" value="RRM"/>
    <property type="match status" value="1"/>
</dbReference>
<accession>A0AAD5BCG1</accession>
<dbReference type="Proteomes" id="UP001204833">
    <property type="component" value="Unassembled WGS sequence"/>
</dbReference>
<evidence type="ECO:0000256" key="1">
    <source>
        <dbReference type="ARBA" id="ARBA00022723"/>
    </source>
</evidence>
<evidence type="ECO:0008006" key="12">
    <source>
        <dbReference type="Google" id="ProtNLM"/>
    </source>
</evidence>
<keyword evidence="3 6" id="KW-0863">Zinc-finger</keyword>
<evidence type="ECO:0000313" key="10">
    <source>
        <dbReference type="EMBL" id="KAI5954814.1"/>
    </source>
</evidence>
<feature type="compositionally biased region" description="Low complexity" evidence="7">
    <location>
        <begin position="14"/>
        <end position="31"/>
    </location>
</feature>
<dbReference type="InterPro" id="IPR009145">
    <property type="entry name" value="U2AF_small"/>
</dbReference>
<dbReference type="SMART" id="SM00356">
    <property type="entry name" value="ZnF_C3H1"/>
    <property type="match status" value="2"/>
</dbReference>
<dbReference type="GO" id="GO:0000398">
    <property type="term" value="P:mRNA splicing, via spliceosome"/>
    <property type="evidence" value="ECO:0007669"/>
    <property type="project" value="InterPro"/>
</dbReference>
<dbReference type="GO" id="GO:0008270">
    <property type="term" value="F:zinc ion binding"/>
    <property type="evidence" value="ECO:0007669"/>
    <property type="project" value="UniProtKB-KW"/>
</dbReference>
<dbReference type="PANTHER" id="PTHR12620">
    <property type="entry name" value="U2 SNRNP AUXILIARY FACTOR, SMALL SUBUNIT"/>
    <property type="match status" value="1"/>
</dbReference>
<dbReference type="EMBL" id="JAIHNG010000133">
    <property type="protein sequence ID" value="KAI5954814.1"/>
    <property type="molecule type" value="Genomic_DNA"/>
</dbReference>
<feature type="zinc finger region" description="C3H1-type" evidence="6">
    <location>
        <begin position="62"/>
        <end position="90"/>
    </location>
</feature>
<keyword evidence="1 6" id="KW-0479">Metal-binding</keyword>
<keyword evidence="11" id="KW-1185">Reference proteome</keyword>
<dbReference type="RefSeq" id="XP_051607701.1">
    <property type="nucleotide sequence ID" value="XM_051753299.1"/>
</dbReference>
<evidence type="ECO:0000256" key="6">
    <source>
        <dbReference type="PROSITE-ProRule" id="PRU00723"/>
    </source>
</evidence>
<feature type="compositionally biased region" description="Acidic residues" evidence="7">
    <location>
        <begin position="267"/>
        <end position="282"/>
    </location>
</feature>
<feature type="compositionally biased region" description="Polar residues" evidence="7">
    <location>
        <begin position="287"/>
        <end position="299"/>
    </location>
</feature>
<feature type="zinc finger region" description="C3H1-type" evidence="6">
    <location>
        <begin position="194"/>
        <end position="221"/>
    </location>
</feature>
<dbReference type="PRINTS" id="PR01848">
    <property type="entry name" value="U2AUXFACTOR"/>
</dbReference>
<dbReference type="PROSITE" id="PS50103">
    <property type="entry name" value="ZF_C3H1"/>
    <property type="match status" value="2"/>
</dbReference>
<dbReference type="AlphaFoldDB" id="A0AAD5BCG1"/>
<reference evidence="10 11" key="1">
    <citation type="journal article" date="2022" name="DNA Res.">
        <title>Genome analysis of five recently described species of the CUG-Ser clade uncovers Candida theae as a new hybrid lineage with pathogenic potential in the Candida parapsilosis species complex.</title>
        <authorList>
            <person name="Mixao V."/>
            <person name="Del Olmo V."/>
            <person name="Hegedusova E."/>
            <person name="Saus E."/>
            <person name="Pryszcz L."/>
            <person name="Cillingova A."/>
            <person name="Nosek J."/>
            <person name="Gabaldon T."/>
        </authorList>
    </citation>
    <scope>NUCLEOTIDE SEQUENCE [LARGE SCALE GENOMIC DNA]</scope>
    <source>
        <strain evidence="10 11">CBS 12239</strain>
    </source>
</reference>
<feature type="domain" description="C3H1-type" evidence="9">
    <location>
        <begin position="62"/>
        <end position="90"/>
    </location>
</feature>
<protein>
    <recommendedName>
        <fullName evidence="12">Splicing factor U2AF 23 kDa subunit</fullName>
    </recommendedName>
</protein>
<dbReference type="CDD" id="cd12287">
    <property type="entry name" value="RRM_U2AF35_like"/>
    <property type="match status" value="1"/>
</dbReference>
<feature type="region of interest" description="Disordered" evidence="7">
    <location>
        <begin position="259"/>
        <end position="299"/>
    </location>
</feature>
<proteinExistence type="predicted"/>
<evidence type="ECO:0000256" key="2">
    <source>
        <dbReference type="ARBA" id="ARBA00022737"/>
    </source>
</evidence>
<dbReference type="SUPFAM" id="SSF54928">
    <property type="entry name" value="RNA-binding domain, RBD"/>
    <property type="match status" value="1"/>
</dbReference>
<evidence type="ECO:0000256" key="4">
    <source>
        <dbReference type="ARBA" id="ARBA00022833"/>
    </source>
</evidence>